<dbReference type="Proteomes" id="UP000092445">
    <property type="component" value="Unassembled WGS sequence"/>
</dbReference>
<evidence type="ECO:0000313" key="4">
    <source>
        <dbReference type="Proteomes" id="UP000092445"/>
    </source>
</evidence>
<dbReference type="EnsemblMetazoa" id="GPAI029689-RA">
    <property type="protein sequence ID" value="GPAI029689-PA"/>
    <property type="gene ID" value="GPAI029689"/>
</dbReference>
<dbReference type="VEuPathDB" id="VectorBase:GPAI029689"/>
<reference evidence="3" key="2">
    <citation type="submission" date="2020-05" db="UniProtKB">
        <authorList>
            <consortium name="EnsemblMetazoa"/>
        </authorList>
    </citation>
    <scope>IDENTIFICATION</scope>
    <source>
        <strain evidence="3">IAEA</strain>
    </source>
</reference>
<protein>
    <recommendedName>
        <fullName evidence="5">Secreted peptide</fullName>
    </recommendedName>
</protein>
<proteinExistence type="predicted"/>
<evidence type="ECO:0000256" key="2">
    <source>
        <dbReference type="SAM" id="SignalP"/>
    </source>
</evidence>
<organism evidence="3 4">
    <name type="scientific">Glossina pallidipes</name>
    <name type="common">Tsetse fly</name>
    <dbReference type="NCBI Taxonomy" id="7398"/>
    <lineage>
        <taxon>Eukaryota</taxon>
        <taxon>Metazoa</taxon>
        <taxon>Ecdysozoa</taxon>
        <taxon>Arthropoda</taxon>
        <taxon>Hexapoda</taxon>
        <taxon>Insecta</taxon>
        <taxon>Pterygota</taxon>
        <taxon>Neoptera</taxon>
        <taxon>Endopterygota</taxon>
        <taxon>Diptera</taxon>
        <taxon>Brachycera</taxon>
        <taxon>Muscomorpha</taxon>
        <taxon>Hippoboscoidea</taxon>
        <taxon>Glossinidae</taxon>
        <taxon>Glossina</taxon>
    </lineage>
</organism>
<evidence type="ECO:0008006" key="5">
    <source>
        <dbReference type="Google" id="ProtNLM"/>
    </source>
</evidence>
<feature type="signal peptide" evidence="2">
    <location>
        <begin position="1"/>
        <end position="25"/>
    </location>
</feature>
<evidence type="ECO:0000313" key="3">
    <source>
        <dbReference type="EnsemblMetazoa" id="GPAI029689-PA"/>
    </source>
</evidence>
<accession>A0A1A9ZZF6</accession>
<keyword evidence="1" id="KW-0812">Transmembrane</keyword>
<feature type="transmembrane region" description="Helical" evidence="1">
    <location>
        <begin position="59"/>
        <end position="79"/>
    </location>
</feature>
<dbReference type="AlphaFoldDB" id="A0A1A9ZZF6"/>
<evidence type="ECO:0000256" key="1">
    <source>
        <dbReference type="SAM" id="Phobius"/>
    </source>
</evidence>
<sequence>MFRCKRVAVIVVVVAVVAVVDVAAASEPLTATVAMLSQSFISKRNKQKHRCWLATELRMPFFALFGVTIRCPFVLYYAWWFCGDQISMFDLVLAAQFLTAVALHQD</sequence>
<keyword evidence="1" id="KW-0472">Membrane</keyword>
<keyword evidence="4" id="KW-1185">Reference proteome</keyword>
<name>A0A1A9ZZF6_GLOPL</name>
<feature type="chain" id="PRO_5008403349" description="Secreted peptide" evidence="2">
    <location>
        <begin position="26"/>
        <end position="106"/>
    </location>
</feature>
<keyword evidence="1" id="KW-1133">Transmembrane helix</keyword>
<keyword evidence="2" id="KW-0732">Signal</keyword>
<reference evidence="4" key="1">
    <citation type="submission" date="2014-03" db="EMBL/GenBank/DDBJ databases">
        <authorList>
            <person name="Aksoy S."/>
            <person name="Warren W."/>
            <person name="Wilson R.K."/>
        </authorList>
    </citation>
    <scope>NUCLEOTIDE SEQUENCE [LARGE SCALE GENOMIC DNA]</scope>
    <source>
        <strain evidence="4">IAEA</strain>
    </source>
</reference>